<keyword evidence="2" id="KW-1185">Reference proteome</keyword>
<dbReference type="NCBIfam" id="NF038054">
    <property type="entry name" value="T3SS_SctI"/>
    <property type="match status" value="1"/>
</dbReference>
<dbReference type="STRING" id="1247936.BN2475_510059"/>
<gene>
    <name evidence="1" type="ORF">BN2475_510059</name>
</gene>
<accession>A0A1N7SDE6</accession>
<dbReference type="RefSeq" id="WP_094781778.1">
    <property type="nucleotide sequence ID" value="NZ_CYGX02000051.1"/>
</dbReference>
<dbReference type="AlphaFoldDB" id="A0A1N7SDE6"/>
<sequence>MDITDIQAASRMRTLGEIEADGEPQTLGDLLRSALVEANRKASADSAQIDARIADFGTFGDPKQLFALQTDLANYNIYVSLVSTLTRKAVSAVETLVKAQS</sequence>
<dbReference type="InterPro" id="IPR047754">
    <property type="entry name" value="T3SS_SctI-like"/>
</dbReference>
<dbReference type="Proteomes" id="UP000187012">
    <property type="component" value="Unassembled WGS sequence"/>
</dbReference>
<proteinExistence type="predicted"/>
<dbReference type="EMBL" id="CYGX02000051">
    <property type="protein sequence ID" value="SIT44999.1"/>
    <property type="molecule type" value="Genomic_DNA"/>
</dbReference>
<dbReference type="OrthoDB" id="9023745at2"/>
<organism evidence="1 2">
    <name type="scientific">Paraburkholderia ribeironis</name>
    <dbReference type="NCBI Taxonomy" id="1247936"/>
    <lineage>
        <taxon>Bacteria</taxon>
        <taxon>Pseudomonadati</taxon>
        <taxon>Pseudomonadota</taxon>
        <taxon>Betaproteobacteria</taxon>
        <taxon>Burkholderiales</taxon>
        <taxon>Burkholderiaceae</taxon>
        <taxon>Paraburkholderia</taxon>
    </lineage>
</organism>
<reference evidence="1 2" key="1">
    <citation type="submission" date="2016-12" db="EMBL/GenBank/DDBJ databases">
        <authorList>
            <person name="Song W.-J."/>
            <person name="Kurnit D.M."/>
        </authorList>
    </citation>
    <scope>NUCLEOTIDE SEQUENCE [LARGE SCALE GENOMIC DNA]</scope>
    <source>
        <strain evidence="1 2">STM7296</strain>
    </source>
</reference>
<evidence type="ECO:0000313" key="1">
    <source>
        <dbReference type="EMBL" id="SIT44999.1"/>
    </source>
</evidence>
<name>A0A1N7SDE6_9BURK</name>
<evidence type="ECO:0000313" key="2">
    <source>
        <dbReference type="Proteomes" id="UP000187012"/>
    </source>
</evidence>
<protein>
    <submittedName>
        <fullName evidence="1">Type III secretion system protein BsaK</fullName>
    </submittedName>
</protein>